<dbReference type="HOGENOM" id="CLU_976359_0_0_0"/>
<organism evidence="2 3">
    <name type="scientific">Sulfurihydrogenibium azorense (strain DSM 15241 / OCM 825 / Az-Fu1)</name>
    <dbReference type="NCBI Taxonomy" id="204536"/>
    <lineage>
        <taxon>Bacteria</taxon>
        <taxon>Pseudomonadati</taxon>
        <taxon>Aquificota</taxon>
        <taxon>Aquificia</taxon>
        <taxon>Aquificales</taxon>
        <taxon>Hydrogenothermaceae</taxon>
        <taxon>Sulfurihydrogenibium</taxon>
    </lineage>
</organism>
<dbReference type="InterPro" id="IPR011990">
    <property type="entry name" value="TPR-like_helical_dom_sf"/>
</dbReference>
<dbReference type="KEGG" id="saf:SULAZ_0025"/>
<evidence type="ECO:0000313" key="2">
    <source>
        <dbReference type="EMBL" id="ACN98583.1"/>
    </source>
</evidence>
<keyword evidence="3" id="KW-1185">Reference proteome</keyword>
<gene>
    <name evidence="2" type="ordered locus">SULAZ_0025</name>
</gene>
<reference evidence="2 3" key="1">
    <citation type="journal article" date="2009" name="J. Bacteriol.">
        <title>Complete and draft genome sequences of six members of the Aquificales.</title>
        <authorList>
            <person name="Reysenbach A.L."/>
            <person name="Hamamura N."/>
            <person name="Podar M."/>
            <person name="Griffiths E."/>
            <person name="Ferreira S."/>
            <person name="Hochstein R."/>
            <person name="Heidelberg J."/>
            <person name="Johnson J."/>
            <person name="Mead D."/>
            <person name="Pohorille A."/>
            <person name="Sarmiento M."/>
            <person name="Schweighofer K."/>
            <person name="Seshadri R."/>
            <person name="Voytek M.A."/>
        </authorList>
    </citation>
    <scope>NUCLEOTIDE SEQUENCE [LARGE SCALE GENOMIC DNA]</scope>
    <source>
        <strain evidence="3">Az-Fu1 / DSM 15241 / OCM 825</strain>
    </source>
</reference>
<keyword evidence="1" id="KW-0812">Transmembrane</keyword>
<dbReference type="STRING" id="204536.SULAZ_0025"/>
<keyword evidence="1" id="KW-1133">Transmembrane helix</keyword>
<dbReference type="EMBL" id="CP001229">
    <property type="protein sequence ID" value="ACN98583.1"/>
    <property type="molecule type" value="Genomic_DNA"/>
</dbReference>
<dbReference type="SUPFAM" id="SSF48452">
    <property type="entry name" value="TPR-like"/>
    <property type="match status" value="1"/>
</dbReference>
<protein>
    <submittedName>
        <fullName evidence="2">Tetratricopeptide repeat domain protein</fullName>
    </submittedName>
</protein>
<dbReference type="OrthoDB" id="10348at2"/>
<sequence>MSDEKNLDVHPLVDVSDKKVKRISPIKIAVVSVIVSYIAIGYLFYDYYKSKENLNPPLNIVEEYLKVEEVVKAVENSLKSNLTLDTKEVKTEEEIIQDLAQKSINLPDLKQTIDKTLNLPPPSLPQTQSSPAPQTLQIPLSRYDYFLQKAREYESIGNYKYAIFFYLRAFAENQKDYDSKYKVAQLYYKLGQIQLAVESAVDSLNIKPDYLPSLHFLSEVYLKTGYKHSQLKTFLEQNINKYPNEKTLLYALAKIYKEENNLEGYNQVISKIESKQ</sequence>
<dbReference type="AlphaFoldDB" id="C1DXB0"/>
<dbReference type="Gene3D" id="1.25.40.10">
    <property type="entry name" value="Tetratricopeptide repeat domain"/>
    <property type="match status" value="1"/>
</dbReference>
<name>C1DXB0_SULAA</name>
<accession>C1DXB0</accession>
<dbReference type="InterPro" id="IPR019734">
    <property type="entry name" value="TPR_rpt"/>
</dbReference>
<feature type="transmembrane region" description="Helical" evidence="1">
    <location>
        <begin position="26"/>
        <end position="45"/>
    </location>
</feature>
<proteinExistence type="predicted"/>
<keyword evidence="1" id="KW-0472">Membrane</keyword>
<evidence type="ECO:0000313" key="3">
    <source>
        <dbReference type="Proteomes" id="UP000001369"/>
    </source>
</evidence>
<dbReference type="Proteomes" id="UP000001369">
    <property type="component" value="Chromosome"/>
</dbReference>
<dbReference type="RefSeq" id="WP_012673906.1">
    <property type="nucleotide sequence ID" value="NC_012438.1"/>
</dbReference>
<dbReference type="eggNOG" id="COG0457">
    <property type="taxonomic scope" value="Bacteria"/>
</dbReference>
<dbReference type="SMART" id="SM00028">
    <property type="entry name" value="TPR"/>
    <property type="match status" value="2"/>
</dbReference>
<evidence type="ECO:0000256" key="1">
    <source>
        <dbReference type="SAM" id="Phobius"/>
    </source>
</evidence>